<dbReference type="AlphaFoldDB" id="A0A1R4JTT0"/>
<dbReference type="Proteomes" id="UP000196230">
    <property type="component" value="Unassembled WGS sequence"/>
</dbReference>
<name>A0A1R4JTT0_9MICC</name>
<dbReference type="Pfam" id="PF00248">
    <property type="entry name" value="Aldo_ket_red"/>
    <property type="match status" value="1"/>
</dbReference>
<gene>
    <name evidence="2" type="ORF">FM125_10685</name>
</gene>
<dbReference type="InterPro" id="IPR023210">
    <property type="entry name" value="NADP_OxRdtase_dom"/>
</dbReference>
<dbReference type="InterPro" id="IPR053135">
    <property type="entry name" value="AKR2_Oxidoreductase"/>
</dbReference>
<evidence type="ECO:0000313" key="3">
    <source>
        <dbReference type="Proteomes" id="UP000196230"/>
    </source>
</evidence>
<dbReference type="SUPFAM" id="SSF51430">
    <property type="entry name" value="NAD(P)-linked oxidoreductase"/>
    <property type="match status" value="1"/>
</dbReference>
<reference evidence="2 3" key="1">
    <citation type="submission" date="2017-02" db="EMBL/GenBank/DDBJ databases">
        <authorList>
            <person name="Peterson S.W."/>
        </authorList>
    </citation>
    <scope>NUCLEOTIDE SEQUENCE [LARGE SCALE GENOMIC DNA]</scope>
    <source>
        <strain evidence="2 3">2B3F</strain>
    </source>
</reference>
<evidence type="ECO:0000313" key="2">
    <source>
        <dbReference type="EMBL" id="SJN35500.1"/>
    </source>
</evidence>
<protein>
    <submittedName>
        <fullName evidence="2">Aldo/keto reductase</fullName>
    </submittedName>
</protein>
<dbReference type="Gene3D" id="3.20.20.100">
    <property type="entry name" value="NADP-dependent oxidoreductase domain"/>
    <property type="match status" value="1"/>
</dbReference>
<accession>A0A1R4JTT0</accession>
<evidence type="ECO:0000259" key="1">
    <source>
        <dbReference type="Pfam" id="PF00248"/>
    </source>
</evidence>
<dbReference type="RefSeq" id="WP_087134578.1">
    <property type="nucleotide sequence ID" value="NZ_FUKP01000067.1"/>
</dbReference>
<dbReference type="InterPro" id="IPR036812">
    <property type="entry name" value="NAD(P)_OxRdtase_dom_sf"/>
</dbReference>
<dbReference type="PANTHER" id="PTHR43312">
    <property type="entry name" value="D-THREO-ALDOSE 1-DEHYDROGENASE"/>
    <property type="match status" value="1"/>
</dbReference>
<dbReference type="PANTHER" id="PTHR43312:SF1">
    <property type="entry name" value="NADP-DEPENDENT OXIDOREDUCTASE DOMAIN-CONTAINING PROTEIN"/>
    <property type="match status" value="1"/>
</dbReference>
<dbReference type="EMBL" id="FUKP01000067">
    <property type="protein sequence ID" value="SJN35500.1"/>
    <property type="molecule type" value="Genomic_DNA"/>
</dbReference>
<feature type="domain" description="NADP-dependent oxidoreductase" evidence="1">
    <location>
        <begin position="23"/>
        <end position="184"/>
    </location>
</feature>
<organism evidence="2 3">
    <name type="scientific">Micrococcus lylae</name>
    <dbReference type="NCBI Taxonomy" id="1273"/>
    <lineage>
        <taxon>Bacteria</taxon>
        <taxon>Bacillati</taxon>
        <taxon>Actinomycetota</taxon>
        <taxon>Actinomycetes</taxon>
        <taxon>Micrococcales</taxon>
        <taxon>Micrococcaceae</taxon>
        <taxon>Micrococcus</taxon>
    </lineage>
</organism>
<proteinExistence type="predicted"/>
<sequence>MEAASLPDPGLTVAGDTGLRAGLGLGTARLGAFWQGKGVREGARALDAAFDLGVTVVDTADVYARGISERLVGRALRRHEGVTVITKGGLLKTPAALAQAARSGAGRPSAGGLRAAAPAGRCFRPDYLRWAVQGSLRRLGLDSLPVYLLHEPDLATVRDPEVVAGMERLREEGAVGAWGVSTPEDDVALAAMDLPGTPWIEALVGPGNDSLAEKLTVHPRRRESVLVGIGALGDGGQVARRAAVGRMGPAEAVASLAAEAVDRAAPDLLLLGMSTPEHVRRNVARLMATPEPAGQDKKETAG</sequence>